<proteinExistence type="predicted"/>
<dbReference type="AlphaFoldDB" id="A0A833Y4A3"/>
<protein>
    <submittedName>
        <fullName evidence="1">Uncharacterized protein</fullName>
    </submittedName>
</protein>
<evidence type="ECO:0000313" key="2">
    <source>
        <dbReference type="Proteomes" id="UP000619265"/>
    </source>
</evidence>
<gene>
    <name evidence="1" type="ORF">F2P56_007463</name>
</gene>
<dbReference type="Gramene" id="Jr03_19910_p1">
    <property type="protein sequence ID" value="cds.Jr03_19910_p1"/>
    <property type="gene ID" value="Jr03_19910"/>
</dbReference>
<accession>A0A833Y4A3</accession>
<organism evidence="1 2">
    <name type="scientific">Juglans regia</name>
    <name type="common">English walnut</name>
    <dbReference type="NCBI Taxonomy" id="51240"/>
    <lineage>
        <taxon>Eukaryota</taxon>
        <taxon>Viridiplantae</taxon>
        <taxon>Streptophyta</taxon>
        <taxon>Embryophyta</taxon>
        <taxon>Tracheophyta</taxon>
        <taxon>Spermatophyta</taxon>
        <taxon>Magnoliopsida</taxon>
        <taxon>eudicotyledons</taxon>
        <taxon>Gunneridae</taxon>
        <taxon>Pentapetalae</taxon>
        <taxon>rosids</taxon>
        <taxon>fabids</taxon>
        <taxon>Fagales</taxon>
        <taxon>Juglandaceae</taxon>
        <taxon>Juglans</taxon>
    </lineage>
</organism>
<evidence type="ECO:0000313" key="1">
    <source>
        <dbReference type="EMBL" id="KAF5475684.1"/>
    </source>
</evidence>
<sequence>MHCQLKLHDPNSISSFSPPPPLVAIPSCQSPTPFLFLRRCFYHRPLYPMPILLLPLLSLQKLDDNLIRRNGLMDRNVQWVLLGSPGWEWEPSPAASLTFLANPASLTTISSPPAPSLNWFFCLVPDLFVGAHITLDSYYFSCRLALEEILEQAIGIDLVVNLKLQEDVLPKKCPQRRICSEFGKFQYGLH</sequence>
<reference evidence="1" key="2">
    <citation type="submission" date="2020-03" db="EMBL/GenBank/DDBJ databases">
        <title>Walnut 2.0.</title>
        <authorList>
            <person name="Marrano A."/>
            <person name="Britton M."/>
            <person name="Zimin A.V."/>
            <person name="Zaini P.A."/>
            <person name="Workman R."/>
            <person name="Puiu D."/>
            <person name="Bianco L."/>
            <person name="Allen B.J."/>
            <person name="Troggio M."/>
            <person name="Leslie C.A."/>
            <person name="Timp W."/>
            <person name="Dendekar A."/>
            <person name="Salzberg S.L."/>
            <person name="Neale D.B."/>
        </authorList>
    </citation>
    <scope>NUCLEOTIDE SEQUENCE</scope>
    <source>
        <tissue evidence="1">Leaves</tissue>
    </source>
</reference>
<name>A0A833Y4A3_JUGRE</name>
<dbReference type="Proteomes" id="UP000619265">
    <property type="component" value="Unassembled WGS sequence"/>
</dbReference>
<reference evidence="1" key="1">
    <citation type="submission" date="2015-10" db="EMBL/GenBank/DDBJ databases">
        <authorList>
            <person name="Martinez-Garcia P.J."/>
            <person name="Crepeau M.W."/>
            <person name="Puiu D."/>
            <person name="Gonzalez-Ibeas D."/>
            <person name="Whalen J."/>
            <person name="Stevens K."/>
            <person name="Paul R."/>
            <person name="Butterfield T."/>
            <person name="Britton M."/>
            <person name="Reagan R."/>
            <person name="Chakraborty S."/>
            <person name="Walawage S.L."/>
            <person name="Vasquez-Gross H.A."/>
            <person name="Cardeno C."/>
            <person name="Famula R."/>
            <person name="Pratt K."/>
            <person name="Kuruganti S."/>
            <person name="Aradhya M.K."/>
            <person name="Leslie C.A."/>
            <person name="Dandekar A.M."/>
            <person name="Salzberg S.L."/>
            <person name="Wegrzyn J.L."/>
            <person name="Langley C.H."/>
            <person name="Neale D.B."/>
        </authorList>
    </citation>
    <scope>NUCLEOTIDE SEQUENCE</scope>
    <source>
        <tissue evidence="1">Leaves</tissue>
    </source>
</reference>
<comment type="caution">
    <text evidence="1">The sequence shown here is derived from an EMBL/GenBank/DDBJ whole genome shotgun (WGS) entry which is preliminary data.</text>
</comment>
<dbReference type="EMBL" id="LIHL02000003">
    <property type="protein sequence ID" value="KAF5475684.1"/>
    <property type="molecule type" value="Genomic_DNA"/>
</dbReference>